<dbReference type="EMBL" id="UYRR01027265">
    <property type="protein sequence ID" value="VDK37565.1"/>
    <property type="molecule type" value="Genomic_DNA"/>
</dbReference>
<reference evidence="1 2" key="1">
    <citation type="submission" date="2018-11" db="EMBL/GenBank/DDBJ databases">
        <authorList>
            <consortium name="Pathogen Informatics"/>
        </authorList>
    </citation>
    <scope>NUCLEOTIDE SEQUENCE [LARGE SCALE GENOMIC DNA]</scope>
</reference>
<gene>
    <name evidence="1" type="ORF">ASIM_LOCUS9191</name>
</gene>
<dbReference type="Proteomes" id="UP000267096">
    <property type="component" value="Unassembled WGS sequence"/>
</dbReference>
<accession>A0A3P6QBM7</accession>
<keyword evidence="2" id="KW-1185">Reference proteome</keyword>
<name>A0A3P6QBM7_ANISI</name>
<protein>
    <submittedName>
        <fullName evidence="1">Uncharacterized protein</fullName>
    </submittedName>
</protein>
<organism evidence="1 2">
    <name type="scientific">Anisakis simplex</name>
    <name type="common">Herring worm</name>
    <dbReference type="NCBI Taxonomy" id="6269"/>
    <lineage>
        <taxon>Eukaryota</taxon>
        <taxon>Metazoa</taxon>
        <taxon>Ecdysozoa</taxon>
        <taxon>Nematoda</taxon>
        <taxon>Chromadorea</taxon>
        <taxon>Rhabditida</taxon>
        <taxon>Spirurina</taxon>
        <taxon>Ascaridomorpha</taxon>
        <taxon>Ascaridoidea</taxon>
        <taxon>Anisakidae</taxon>
        <taxon>Anisakis</taxon>
        <taxon>Anisakis simplex complex</taxon>
    </lineage>
</organism>
<evidence type="ECO:0000313" key="1">
    <source>
        <dbReference type="EMBL" id="VDK37565.1"/>
    </source>
</evidence>
<evidence type="ECO:0000313" key="2">
    <source>
        <dbReference type="Proteomes" id="UP000267096"/>
    </source>
</evidence>
<proteinExistence type="predicted"/>
<sequence>MDMEHEFGKNEKIANALQQKLDALLAEREREKGLVEKLVDFFGLA</sequence>
<dbReference type="AlphaFoldDB" id="A0A3P6QBM7"/>